<evidence type="ECO:0000256" key="3">
    <source>
        <dbReference type="SAM" id="SignalP"/>
    </source>
</evidence>
<evidence type="ECO:0000256" key="2">
    <source>
        <dbReference type="SAM" id="Phobius"/>
    </source>
</evidence>
<dbReference type="EMBL" id="CCKQ01018346">
    <property type="protein sequence ID" value="CDW90301.1"/>
    <property type="molecule type" value="Genomic_DNA"/>
</dbReference>
<feature type="region of interest" description="Disordered" evidence="1">
    <location>
        <begin position="1002"/>
        <end position="1035"/>
    </location>
</feature>
<dbReference type="AlphaFoldDB" id="A0A078B7V4"/>
<evidence type="ECO:0000256" key="1">
    <source>
        <dbReference type="SAM" id="MobiDB-lite"/>
    </source>
</evidence>
<feature type="domain" description="L-type lectin-like" evidence="4">
    <location>
        <begin position="44"/>
        <end position="132"/>
    </location>
</feature>
<dbReference type="OrthoDB" id="9909019at2759"/>
<dbReference type="InterPro" id="IPR005052">
    <property type="entry name" value="Lectin_leg"/>
</dbReference>
<evidence type="ECO:0000313" key="5">
    <source>
        <dbReference type="EMBL" id="CDW90301.1"/>
    </source>
</evidence>
<dbReference type="Gene3D" id="2.60.120.200">
    <property type="match status" value="1"/>
</dbReference>
<name>A0A078B7V4_STYLE</name>
<dbReference type="InParanoid" id="A0A078B7V4"/>
<keyword evidence="3" id="KW-0732">Signal</keyword>
<evidence type="ECO:0000313" key="6">
    <source>
        <dbReference type="Proteomes" id="UP000039865"/>
    </source>
</evidence>
<reference evidence="5 6" key="1">
    <citation type="submission" date="2014-06" db="EMBL/GenBank/DDBJ databases">
        <authorList>
            <person name="Swart Estienne"/>
        </authorList>
    </citation>
    <scope>NUCLEOTIDE SEQUENCE [LARGE SCALE GENOMIC DNA]</scope>
    <source>
        <strain evidence="5 6">130c</strain>
    </source>
</reference>
<feature type="transmembrane region" description="Helical" evidence="2">
    <location>
        <begin position="714"/>
        <end position="735"/>
    </location>
</feature>
<evidence type="ECO:0000259" key="4">
    <source>
        <dbReference type="Pfam" id="PF03388"/>
    </source>
</evidence>
<dbReference type="Proteomes" id="UP000039865">
    <property type="component" value="Unassembled WGS sequence"/>
</dbReference>
<organism evidence="5 6">
    <name type="scientific">Stylonychia lemnae</name>
    <name type="common">Ciliate</name>
    <dbReference type="NCBI Taxonomy" id="5949"/>
    <lineage>
        <taxon>Eukaryota</taxon>
        <taxon>Sar</taxon>
        <taxon>Alveolata</taxon>
        <taxon>Ciliophora</taxon>
        <taxon>Intramacronucleata</taxon>
        <taxon>Spirotrichea</taxon>
        <taxon>Stichotrichia</taxon>
        <taxon>Sporadotrichida</taxon>
        <taxon>Oxytrichidae</taxon>
        <taxon>Stylonychinae</taxon>
        <taxon>Stylonychia</taxon>
    </lineage>
</organism>
<keyword evidence="2" id="KW-0472">Membrane</keyword>
<feature type="transmembrane region" description="Helical" evidence="2">
    <location>
        <begin position="575"/>
        <end position="596"/>
    </location>
</feature>
<sequence>MKKSLIQISTLLTLITLSQATIRQRIEQFSFESQYGEYPLAYLTFGSSINLERRVKLIPPIKSQNGAIFLNQPVASPDFELFMQFNINDLKSQDEKNPTGFGLWYLHNKPKFPDTFGPIYGITFEHLGQGEFGCQLENFKEGKILINLRVVMGQVEIKYVVNPQTESDLDQSKECMKNYFPQAFNFQGFLGITASNKLIPVNDIDLTMIDFINLNADYYKDTQHLEKRDFFRVNARRSVENIVKSAGGDNDGPVYQSDEETVGRLRVSDLKQKAVDLFEYRRVREHVVMKELIRDMSNVKSSDSAEEQVFKMFEQVQSYNVQLQDLVKFQKELKQDLSDLKVQVQLEGINNQFSNLLRDTDFQDMKKELEYSEHTIYEISQKVANIHRDLVRVIDISYNLLQARTNTIGQIEYFMPPRIIEQVAKIQQEIAKIDIQFNKINKARSLCNQALEKYLQTFIQQYTAAQEDEHCLKRIDILGLFFSILGLGQTQISQEAVLDLNEMSCQSQKYKVNKDIVIKNYQLFEGTHKFYFGGRLMVGPKIRNFICTAILINLPNMLNFAFTQIGYAIDDSDPVLIILGVIFWLSTNLFLFKTAFGDPGFIPRQPETPFIQINKNEFRNYYIRGGIRGSQHSLVKLKYCQTCIQFYKQYKLFRFNIQAAKNSTLLNMRQLRGDYGPPLPLGEQLCGVDFYSETNGLESSDAIKEAFIQHPMSLPIIVFCFVALLGVSVLLFYHYKITLDYATTHEELKGIFSGYIFHPFHALSSLKNFKNRIISIKYSKIPLFQPSKPAPSNSDKAGYQGAGCHGLHKSSLAEKATVGSHSEEFNLISQVGNAQRQDHMNIGIVKNRDKVEDDFDKLESLLEDEINNHKKHIDDADLKKSNVRVKGQLSIDILESRRHSNGAIDTQMSPSVRLGGVTGTFRESIVTQNLENDYNQLAVIKSDRELIESQEVNIEIISSCSSGNKNNYQINYLEQSPPRILLKQQSLANSLMKQAVCYQEDQQEEEMPNRNMELSASQNLSRYSQSSRKSRKLQRVQNQNIHPNYYSSAAGGSGLQDPMNSMYPFMQNQYYNGQEIIHDTNESKEFEFLVEIDEKDNNTHSSHRGGFNYDKENQSENVVSLRSINKQFAKDQIIRQSQPFNQMDYKYHNNDEQYSLAYKNGNQFQIEEDEFEGRGSQTQQYKNPFEINVQTNNQQRVSQPFSALRDISKKYIEGDNVSRHQQH</sequence>
<accession>A0A078B7V4</accession>
<gene>
    <name evidence="5" type="primary">Contig4105.g4394</name>
    <name evidence="5" type="ORF">STYLEM_19443</name>
</gene>
<feature type="signal peptide" evidence="3">
    <location>
        <begin position="1"/>
        <end position="20"/>
    </location>
</feature>
<dbReference type="SUPFAM" id="SSF49899">
    <property type="entry name" value="Concanavalin A-like lectins/glucanases"/>
    <property type="match status" value="1"/>
</dbReference>
<dbReference type="InterPro" id="IPR013320">
    <property type="entry name" value="ConA-like_dom_sf"/>
</dbReference>
<dbReference type="GO" id="GO:0016020">
    <property type="term" value="C:membrane"/>
    <property type="evidence" value="ECO:0007669"/>
    <property type="project" value="InterPro"/>
</dbReference>
<proteinExistence type="predicted"/>
<keyword evidence="2" id="KW-0812">Transmembrane</keyword>
<protein>
    <submittedName>
        <fullName evidence="5">Zinc finger protein dhhc domain containing</fullName>
    </submittedName>
</protein>
<keyword evidence="2" id="KW-1133">Transmembrane helix</keyword>
<feature type="chain" id="PRO_5001729968" evidence="3">
    <location>
        <begin position="21"/>
        <end position="1223"/>
    </location>
</feature>
<dbReference type="Pfam" id="PF03388">
    <property type="entry name" value="Lectin_leg-like"/>
    <property type="match status" value="1"/>
</dbReference>
<keyword evidence="6" id="KW-1185">Reference proteome</keyword>